<comment type="caution">
    <text evidence="3">The sequence shown here is derived from an EMBL/GenBank/DDBJ whole genome shotgun (WGS) entry which is preliminary data.</text>
</comment>
<reference evidence="4 5" key="1">
    <citation type="submission" date="2018-08" db="EMBL/GenBank/DDBJ databases">
        <title>A genome reference for cultivated species of the human gut microbiota.</title>
        <authorList>
            <person name="Zou Y."/>
            <person name="Xue W."/>
            <person name="Luo G."/>
        </authorList>
    </citation>
    <scope>NUCLEOTIDE SEQUENCE [LARGE SCALE GENOMIC DNA]</scope>
    <source>
        <strain evidence="3 4">AF36-2BH</strain>
        <strain evidence="2 5">AM36-3AA</strain>
    </source>
</reference>
<dbReference type="EMBL" id="JAJCJK010000002">
    <property type="protein sequence ID" value="MCB6937142.1"/>
    <property type="molecule type" value="Genomic_DNA"/>
</dbReference>
<dbReference type="Proteomes" id="UP000266698">
    <property type="component" value="Unassembled WGS sequence"/>
</dbReference>
<dbReference type="EMBL" id="QRPB01000008">
    <property type="protein sequence ID" value="RHL79171.1"/>
    <property type="molecule type" value="Genomic_DNA"/>
</dbReference>
<sequence length="209" mass="23905">MNCHGHDTRVRIVENYNIKCTAHIRLLNEQIIRSDAERDITDTYYIFECVNKNDDNDVDRIVCGTGAARDLLQLANITAPPIFNMLHEVGGEGGAGGAGGGNQHQDEEWDAAAKQLYNAIMILITAWNLRPGPIYNYLEEARRYRRCVPYSYRVDRINQIVHRHGTSLRDVLNQLAQNNNIRNYEFNLLEDILHNDGIVSYFEDANGRE</sequence>
<protein>
    <submittedName>
        <fullName evidence="3">Uncharacterized protein</fullName>
    </submittedName>
</protein>
<name>A0A396FEJ5_9FIRM</name>
<dbReference type="AlphaFoldDB" id="A0A396FEJ5"/>
<evidence type="ECO:0000313" key="3">
    <source>
        <dbReference type="EMBL" id="RHL79171.1"/>
    </source>
</evidence>
<accession>A0A396FEJ5</accession>
<evidence type="ECO:0000313" key="1">
    <source>
        <dbReference type="EMBL" id="MCB6937142.1"/>
    </source>
</evidence>
<organism evidence="3 4">
    <name type="scientific">Agathobacter rectalis</name>
    <dbReference type="NCBI Taxonomy" id="39491"/>
    <lineage>
        <taxon>Bacteria</taxon>
        <taxon>Bacillati</taxon>
        <taxon>Bacillota</taxon>
        <taxon>Clostridia</taxon>
        <taxon>Lachnospirales</taxon>
        <taxon>Lachnospiraceae</taxon>
        <taxon>Agathobacter</taxon>
    </lineage>
</organism>
<dbReference type="Proteomes" id="UP000286104">
    <property type="component" value="Unassembled WGS sequence"/>
</dbReference>
<reference evidence="1" key="2">
    <citation type="submission" date="2021-10" db="EMBL/GenBank/DDBJ databases">
        <title>Collection of gut derived symbiotic bacterial strains cultured from healthy donors.</title>
        <authorList>
            <person name="Lin H."/>
            <person name="Littmann E."/>
            <person name="Kohout C."/>
            <person name="Pamer E.G."/>
        </authorList>
    </citation>
    <scope>NUCLEOTIDE SEQUENCE</scope>
    <source>
        <strain evidence="1">DFI.9.42</strain>
    </source>
</reference>
<dbReference type="Proteomes" id="UP001197684">
    <property type="component" value="Unassembled WGS sequence"/>
</dbReference>
<dbReference type="GeneID" id="86987521"/>
<dbReference type="OMA" id="ISCTGHI"/>
<evidence type="ECO:0000313" key="2">
    <source>
        <dbReference type="EMBL" id="RHC41991.1"/>
    </source>
</evidence>
<dbReference type="RefSeq" id="WP_012741542.1">
    <property type="nucleotide sequence ID" value="NZ_CP092643.1"/>
</dbReference>
<evidence type="ECO:0000313" key="5">
    <source>
        <dbReference type="Proteomes" id="UP000286104"/>
    </source>
</evidence>
<gene>
    <name evidence="3" type="ORF">DW001_08030</name>
    <name evidence="2" type="ORF">DW848_01310</name>
    <name evidence="1" type="ORF">LIZ56_01770</name>
</gene>
<proteinExistence type="predicted"/>
<dbReference type="EMBL" id="QSHU01000001">
    <property type="protein sequence ID" value="RHC41991.1"/>
    <property type="molecule type" value="Genomic_DNA"/>
</dbReference>
<evidence type="ECO:0000313" key="4">
    <source>
        <dbReference type="Proteomes" id="UP000266698"/>
    </source>
</evidence>